<keyword evidence="3" id="KW-0158">Chromosome</keyword>
<evidence type="ECO:0000256" key="5">
    <source>
        <dbReference type="ARBA" id="ARBA00022776"/>
    </source>
</evidence>
<dbReference type="RefSeq" id="XP_019644100.1">
    <property type="nucleotide sequence ID" value="XM_019788541.1"/>
</dbReference>
<dbReference type="GeneID" id="109485104"/>
<evidence type="ECO:0000256" key="7">
    <source>
        <dbReference type="ARBA" id="ARBA00023306"/>
    </source>
</evidence>
<keyword evidence="4" id="KW-0132">Cell division</keyword>
<evidence type="ECO:0000313" key="12">
    <source>
        <dbReference type="RefSeq" id="XP_019644100.1"/>
    </source>
</evidence>
<dbReference type="InterPro" id="IPR038275">
    <property type="entry name" value="Nuf2_N_sf"/>
</dbReference>
<dbReference type="AlphaFoldDB" id="A0A6P4ZSD4"/>
<evidence type="ECO:0000256" key="6">
    <source>
        <dbReference type="ARBA" id="ARBA00023054"/>
    </source>
</evidence>
<keyword evidence="11" id="KW-1185">Reference proteome</keyword>
<evidence type="ECO:0000313" key="11">
    <source>
        <dbReference type="Proteomes" id="UP000515135"/>
    </source>
</evidence>
<comment type="similarity">
    <text evidence="2">Belongs to the NUF2 family.</text>
</comment>
<keyword evidence="7" id="KW-0131">Cell cycle</keyword>
<dbReference type="PANTHER" id="PTHR48441:SF1">
    <property type="entry name" value="NT-3"/>
    <property type="match status" value="1"/>
</dbReference>
<protein>
    <submittedName>
        <fullName evidence="12">Kinetochore protein Nuf2-like</fullName>
    </submittedName>
</protein>
<keyword evidence="5" id="KW-0498">Mitosis</keyword>
<sequence length="456" mass="53148">MENIPPGHERFDFPRLTIQQIALECREGALGPDATWLTEDHLKKPEVDTIQSVYGIILQFSLSISQEQITQVQFEGTEELEHKDIHEEAIPQVHFFFAMQRFMESCGAQDFKIKDILDPKPKRTTKFLSAAINFLKFRDQRLQTYESIKEEKVAVQEEYARLQKSNDELRAKINQIRAARAEHEPQVREVQQEVDKLKAVIQEGQRHQETQSSAMAEIEKTIEGRSTKLARLKDDIKSTKEEGDKLRSKIVQSPERMKGEMGRMERSIKTLKVTKEQKGQRLVELHEQQHNNQAMGENCQQGLKLISLIQAECDEQRKANGALMKMRDQVVGQKEVLRDVTTRESQLKRQLGSKQEKLAKFSLQHQNKLSAARETSAVTRKEQEMYQPCMQELERNIMEIEMQKGQLEKQLAEKDENHQGVMDTLTERYKELLNSLDHYHSRIVQVWEKNQPMEED</sequence>
<keyword evidence="6 9" id="KW-0175">Coiled coil</keyword>
<evidence type="ECO:0000259" key="10">
    <source>
        <dbReference type="Pfam" id="PF03800"/>
    </source>
</evidence>
<dbReference type="OrthoDB" id="8194677at2759"/>
<dbReference type="PANTHER" id="PTHR48441">
    <property type="match status" value="1"/>
</dbReference>
<dbReference type="InterPro" id="IPR005549">
    <property type="entry name" value="Kinetochore_Nuf2_N"/>
</dbReference>
<keyword evidence="8" id="KW-0137">Centromere</keyword>
<accession>A0A6P4ZSD4</accession>
<evidence type="ECO:0000256" key="9">
    <source>
        <dbReference type="SAM" id="Coils"/>
    </source>
</evidence>
<feature type="coiled-coil region" evidence="9">
    <location>
        <begin position="390"/>
        <end position="442"/>
    </location>
</feature>
<dbReference type="GO" id="GO:0005634">
    <property type="term" value="C:nucleus"/>
    <property type="evidence" value="ECO:0007669"/>
    <property type="project" value="UniProtKB-SubCell"/>
</dbReference>
<evidence type="ECO:0000256" key="2">
    <source>
        <dbReference type="ARBA" id="ARBA00005498"/>
    </source>
</evidence>
<reference evidence="12" key="1">
    <citation type="submission" date="2025-08" db="UniProtKB">
        <authorList>
            <consortium name="RefSeq"/>
        </authorList>
    </citation>
    <scope>IDENTIFICATION</scope>
    <source>
        <tissue evidence="12">Gonad</tissue>
    </source>
</reference>
<evidence type="ECO:0000256" key="1">
    <source>
        <dbReference type="ARBA" id="ARBA00004584"/>
    </source>
</evidence>
<name>A0A6P4ZSD4_BRABE</name>
<evidence type="ECO:0000256" key="8">
    <source>
        <dbReference type="ARBA" id="ARBA00023328"/>
    </source>
</evidence>
<gene>
    <name evidence="12" type="primary">LOC109485104</name>
</gene>
<dbReference type="Proteomes" id="UP000515135">
    <property type="component" value="Unplaced"/>
</dbReference>
<evidence type="ECO:0000256" key="3">
    <source>
        <dbReference type="ARBA" id="ARBA00022454"/>
    </source>
</evidence>
<dbReference type="Gene3D" id="1.10.418.60">
    <property type="entry name" value="Ncd80 complex, Nuf2 subunit"/>
    <property type="match status" value="1"/>
</dbReference>
<dbReference type="GO" id="GO:0031262">
    <property type="term" value="C:Ndc80 complex"/>
    <property type="evidence" value="ECO:0007669"/>
    <property type="project" value="InterPro"/>
</dbReference>
<organism evidence="11 12">
    <name type="scientific">Branchiostoma belcheri</name>
    <name type="common">Amphioxus</name>
    <dbReference type="NCBI Taxonomy" id="7741"/>
    <lineage>
        <taxon>Eukaryota</taxon>
        <taxon>Metazoa</taxon>
        <taxon>Chordata</taxon>
        <taxon>Cephalochordata</taxon>
        <taxon>Leptocardii</taxon>
        <taxon>Amphioxiformes</taxon>
        <taxon>Branchiostomatidae</taxon>
        <taxon>Branchiostoma</taxon>
    </lineage>
</organism>
<dbReference type="Pfam" id="PF03800">
    <property type="entry name" value="Nuf2"/>
    <property type="match status" value="1"/>
</dbReference>
<dbReference type="KEGG" id="bbel:109485104"/>
<feature type="domain" description="Kinetochore protein Nuf2 N-terminal" evidence="10">
    <location>
        <begin position="11"/>
        <end position="151"/>
    </location>
</feature>
<dbReference type="GO" id="GO:0051301">
    <property type="term" value="P:cell division"/>
    <property type="evidence" value="ECO:0007669"/>
    <property type="project" value="UniProtKB-KW"/>
</dbReference>
<proteinExistence type="inferred from homology"/>
<feature type="coiled-coil region" evidence="9">
    <location>
        <begin position="145"/>
        <end position="249"/>
    </location>
</feature>
<evidence type="ECO:0000256" key="4">
    <source>
        <dbReference type="ARBA" id="ARBA00022618"/>
    </source>
</evidence>
<comment type="subcellular location">
    <subcellularLocation>
        <location evidence="1">Chromosome</location>
        <location evidence="1">Centromere</location>
    </subcellularLocation>
</comment>